<evidence type="ECO:0000313" key="2">
    <source>
        <dbReference type="Proteomes" id="UP000009319"/>
    </source>
</evidence>
<dbReference type="InterPro" id="IPR010412">
    <property type="entry name" value="DUF1007"/>
</dbReference>
<dbReference type="AlphaFoldDB" id="K0Q5P7"/>
<proteinExistence type="predicted"/>
<dbReference type="Pfam" id="PF06226">
    <property type="entry name" value="DUF1007"/>
    <property type="match status" value="1"/>
</dbReference>
<dbReference type="PIRSF" id="PIRSF008159">
    <property type="entry name" value="UCP008159_ABC"/>
    <property type="match status" value="1"/>
</dbReference>
<accession>K0Q5P7</accession>
<keyword evidence="2" id="KW-1185">Reference proteome</keyword>
<organism evidence="1 2">
    <name type="scientific">Rhizobium mesoamericanum STM3625</name>
    <dbReference type="NCBI Taxonomy" id="1211777"/>
    <lineage>
        <taxon>Bacteria</taxon>
        <taxon>Pseudomonadati</taxon>
        <taxon>Pseudomonadota</taxon>
        <taxon>Alphaproteobacteria</taxon>
        <taxon>Hyphomicrobiales</taxon>
        <taxon>Rhizobiaceae</taxon>
        <taxon>Rhizobium/Agrobacterium group</taxon>
        <taxon>Rhizobium</taxon>
    </lineage>
</organism>
<gene>
    <name evidence="1" type="ORF">BN77_p11444</name>
</gene>
<dbReference type="STRING" id="1211777.BN77_p11444"/>
<dbReference type="EMBL" id="CANI01000039">
    <property type="protein sequence ID" value="CCM78749.1"/>
    <property type="molecule type" value="Genomic_DNA"/>
</dbReference>
<dbReference type="eggNOG" id="COG3683">
    <property type="taxonomic scope" value="Bacteria"/>
</dbReference>
<comment type="caution">
    <text evidence="1">The sequence shown here is derived from an EMBL/GenBank/DDBJ whole genome shotgun (WGS) entry which is preliminary data.</text>
</comment>
<sequence length="216" mass="23838">MTCRKSLHRDIASFVLSFAGLWIAGFPAVASAHPHIFVDAKFEAVAAADGSLSELRNTWRFDEVFSSSVLLDFDKNNNSTLDPPELAAVAKYNYYTSATIYGKAVPLTKPDVIHTTYEGGSLILSFSQRPTEKTPLRGLIVFGVYDPTLYTALDFANDTDLKTSGDGFRRCKSMVIRPESKEIRAENQATLTSLFFNDPMGTGYSQLVATRLEVQC</sequence>
<evidence type="ECO:0000313" key="1">
    <source>
        <dbReference type="EMBL" id="CCM78749.1"/>
    </source>
</evidence>
<reference evidence="1 2" key="1">
    <citation type="journal article" date="2013" name="Genome Announc.">
        <title>Draft Genome Sequence of Rhizobium mesoamericanum STM3625, a Nitrogen-Fixing Symbiont of Mimosa pudica Isolated in French Guiana (South America).</title>
        <authorList>
            <person name="Moulin L."/>
            <person name="Mornico D."/>
            <person name="Melkonian R."/>
            <person name="Klonowska A."/>
        </authorList>
    </citation>
    <scope>NUCLEOTIDE SEQUENCE [LARGE SCALE GENOMIC DNA]</scope>
    <source>
        <strain evidence="1 2">STM3625</strain>
    </source>
</reference>
<dbReference type="InterPro" id="IPR016537">
    <property type="entry name" value="UCP008159_ABC"/>
</dbReference>
<name>K0Q5P7_9HYPH</name>
<dbReference type="HOGENOM" id="CLU_088941_0_0_5"/>
<dbReference type="Proteomes" id="UP000009319">
    <property type="component" value="Unassembled WGS sequence"/>
</dbReference>
<protein>
    <submittedName>
        <fullName evidence="1">Uncharacterized protein</fullName>
    </submittedName>
</protein>
<dbReference type="RefSeq" id="WP_007538005.1">
    <property type="nucleotide sequence ID" value="NZ_HF536773.1"/>
</dbReference>